<dbReference type="PANTHER" id="PTHR12801:SF115">
    <property type="entry name" value="FI18136P1-RELATED"/>
    <property type="match status" value="1"/>
</dbReference>
<keyword evidence="5" id="KW-0269">Exonuclease</keyword>
<evidence type="ECO:0000256" key="6">
    <source>
        <dbReference type="ARBA" id="ARBA00023242"/>
    </source>
</evidence>
<feature type="region of interest" description="Disordered" evidence="8">
    <location>
        <begin position="251"/>
        <end position="278"/>
    </location>
</feature>
<dbReference type="AlphaFoldDB" id="A0A1I7X2D1"/>
<comment type="subcellular location">
    <subcellularLocation>
        <location evidence="1">Nucleus</location>
    </subcellularLocation>
</comment>
<feature type="transmembrane region" description="Helical" evidence="9">
    <location>
        <begin position="43"/>
        <end position="76"/>
    </location>
</feature>
<dbReference type="Proteomes" id="UP000095283">
    <property type="component" value="Unplaced"/>
</dbReference>
<dbReference type="InterPro" id="IPR012337">
    <property type="entry name" value="RNaseH-like_sf"/>
</dbReference>
<comment type="similarity">
    <text evidence="2">Belongs to the REXO1/REXO3 family.</text>
</comment>
<dbReference type="Pfam" id="PF15870">
    <property type="entry name" value="EloA-BP1"/>
    <property type="match status" value="1"/>
</dbReference>
<dbReference type="PANTHER" id="PTHR12801">
    <property type="entry name" value="RNA EXONUCLEASE REXO1 / RECO3 FAMILY MEMBER-RELATED"/>
    <property type="match status" value="1"/>
</dbReference>
<keyword evidence="6" id="KW-0539">Nucleus</keyword>
<keyword evidence="3" id="KW-0540">Nuclease</keyword>
<accession>A0A1I7X2D1</accession>
<dbReference type="GO" id="GO:0004527">
    <property type="term" value="F:exonuclease activity"/>
    <property type="evidence" value="ECO:0007669"/>
    <property type="project" value="UniProtKB-KW"/>
</dbReference>
<keyword evidence="11" id="KW-1185">Reference proteome</keyword>
<proteinExistence type="inferred from homology"/>
<dbReference type="InterPro" id="IPR047021">
    <property type="entry name" value="REXO1/3/4-like"/>
</dbReference>
<evidence type="ECO:0000256" key="8">
    <source>
        <dbReference type="SAM" id="MobiDB-lite"/>
    </source>
</evidence>
<evidence type="ECO:0000259" key="10">
    <source>
        <dbReference type="SMART" id="SM00479"/>
    </source>
</evidence>
<keyword evidence="4" id="KW-0378">Hydrolase</keyword>
<evidence type="ECO:0000256" key="4">
    <source>
        <dbReference type="ARBA" id="ARBA00022801"/>
    </source>
</evidence>
<evidence type="ECO:0000256" key="7">
    <source>
        <dbReference type="SAM" id="Coils"/>
    </source>
</evidence>
<evidence type="ECO:0000256" key="9">
    <source>
        <dbReference type="SAM" id="Phobius"/>
    </source>
</evidence>
<keyword evidence="7" id="KW-0175">Coiled coil</keyword>
<feature type="domain" description="Exonuclease" evidence="10">
    <location>
        <begin position="1023"/>
        <end position="1193"/>
    </location>
</feature>
<feature type="compositionally biased region" description="Low complexity" evidence="8">
    <location>
        <begin position="251"/>
        <end position="266"/>
    </location>
</feature>
<dbReference type="SMART" id="SM00479">
    <property type="entry name" value="EXOIII"/>
    <property type="match status" value="1"/>
</dbReference>
<name>A0A1I7X2D1_HETBA</name>
<sequence length="1195" mass="133194">MNKVRRTFNCENGGPAPDSVRKVLIFFKVLYVIINYYSYNYKYLLLICIILLSFCMILELLSTVMGCLSLFLIYMLKLLSKFHTDKLTSFKLRVSNFVFKKWFTIQLSMFLLHSFKISRKCIRVLTESQVLRNLNHADVSQDHQSGPPLSPDYNPAYPVPYNNPQYLSTSKTSTSSYSPPGGSFYGYTGYVAGVHPSTSMYAPEEPDIAGGYTGYIALSSNSGYPVSQTHSNSSVFPSSCKPYPLYGDSMNSGSSTSKVSSNATPSYTPTPIHNQKKVNNSAHFKNEDSNKGFCDTESSLIPSSSHITLQMDATEDVGMSDKSEIISKSTPLSNSTHVSSTISHLNNVKNTNTTSVKTDCQESIDISAEVHHAVLSIPVSPSKGTSTAKKIKLLPLPKVPDTSQKSKKEQFHEYVGEVARLNAEIERLQKLQEKYKNEAKMIATASGSHEMLTVKKELIYPEKKLAPESTNTKIADVEYVPCSSPSTVASYRPFILLFKEPAPVNDQSKPILGYTPTPIADLKKMKEIQLKNKDPAIVKKLGAFKTESSVKLKSKPIKRTRELSEEEISVLFDDTNPISNGLISNKAPKSKDCMNTSKVKLEPVISTVKEKRLPMSADSLGGVLKGKELTAEQIAAARHRIARSSNIVRPITTARKPLTIAEQLQKRMEAVTKEKELAEQRAKEPCKKTNKPLTMEQMYGQRKVGTVGSAKKGEIRSARTAQVAKLSGCNPQLREPSNSKVPMTIRLTFLNRIFAQYLEVCPREEAITNAEVEEKLILDKVGHTQGYKVAAVNLISRIRSTLNDSTKSTKHSALSHHAVLAGRHVNDISVGVRRTQRQDGGLAELVFYQALESKHLMTEEQLVKNGLVLLSYILKLYRLSIIIYSGFMANYLLMSSFFRYPRPIPGGGSAVTIEQSHFEKSKASKCWADNDDLVRYCARCHKEFTLDRKGAILRAECIYHFKNLQKRGGMRGESYYACCGTDRSTPGCCVADAHVSETLSKDVLLEFVLSPPSYGDNDPRNNKVFALDCEMVYGVWGPELARLSVVDINNKLILDLIVKPKNAVIDYNTRFSGLTANSVETSTTDIHEAQNRLFELVNERTILIGHSLESDLKALRIVHNRVVDTAVVYEHKQVTCYVKELILFLNYLELILHLRKVSIFIENYLFTEGGHDSQEDAAACMSLMLLKVKNDGIGK</sequence>
<dbReference type="InterPro" id="IPR036397">
    <property type="entry name" value="RNaseH_sf"/>
</dbReference>
<dbReference type="InterPro" id="IPR031736">
    <property type="entry name" value="REXO1-like_dom"/>
</dbReference>
<dbReference type="FunFam" id="3.30.420.10:FF:000031">
    <property type="entry name" value="RNA exonuclease 1"/>
    <property type="match status" value="1"/>
</dbReference>
<evidence type="ECO:0000256" key="1">
    <source>
        <dbReference type="ARBA" id="ARBA00004123"/>
    </source>
</evidence>
<feature type="coiled-coil region" evidence="7">
    <location>
        <begin position="411"/>
        <end position="441"/>
    </location>
</feature>
<dbReference type="CDD" id="cd06145">
    <property type="entry name" value="REX1_like"/>
    <property type="match status" value="1"/>
</dbReference>
<reference evidence="12" key="1">
    <citation type="submission" date="2016-11" db="UniProtKB">
        <authorList>
            <consortium name="WormBaseParasite"/>
        </authorList>
    </citation>
    <scope>IDENTIFICATION</scope>
</reference>
<dbReference type="InterPro" id="IPR013520">
    <property type="entry name" value="Ribonucl_H"/>
</dbReference>
<protein>
    <submittedName>
        <fullName evidence="12">Exonuclease domain-containing protein</fullName>
    </submittedName>
</protein>
<evidence type="ECO:0000313" key="11">
    <source>
        <dbReference type="Proteomes" id="UP000095283"/>
    </source>
</evidence>
<dbReference type="InterPro" id="IPR034922">
    <property type="entry name" value="REX1-like_exo"/>
</dbReference>
<evidence type="ECO:0000256" key="3">
    <source>
        <dbReference type="ARBA" id="ARBA00022722"/>
    </source>
</evidence>
<feature type="compositionally biased region" description="Polar residues" evidence="8">
    <location>
        <begin position="267"/>
        <end position="278"/>
    </location>
</feature>
<keyword evidence="9" id="KW-0812">Transmembrane</keyword>
<dbReference type="GO" id="GO:0005634">
    <property type="term" value="C:nucleus"/>
    <property type="evidence" value="ECO:0007669"/>
    <property type="project" value="UniProtKB-SubCell"/>
</dbReference>
<dbReference type="WBParaSite" id="Hba_11587">
    <property type="protein sequence ID" value="Hba_11587"/>
    <property type="gene ID" value="Hba_11587"/>
</dbReference>
<evidence type="ECO:0000313" key="12">
    <source>
        <dbReference type="WBParaSite" id="Hba_11587"/>
    </source>
</evidence>
<dbReference type="GO" id="GO:0003676">
    <property type="term" value="F:nucleic acid binding"/>
    <property type="evidence" value="ECO:0007669"/>
    <property type="project" value="InterPro"/>
</dbReference>
<keyword evidence="9" id="KW-0472">Membrane</keyword>
<evidence type="ECO:0000256" key="2">
    <source>
        <dbReference type="ARBA" id="ARBA00006357"/>
    </source>
</evidence>
<dbReference type="SUPFAM" id="SSF53098">
    <property type="entry name" value="Ribonuclease H-like"/>
    <property type="match status" value="1"/>
</dbReference>
<evidence type="ECO:0000256" key="5">
    <source>
        <dbReference type="ARBA" id="ARBA00022839"/>
    </source>
</evidence>
<dbReference type="GO" id="GO:0010629">
    <property type="term" value="P:negative regulation of gene expression"/>
    <property type="evidence" value="ECO:0007669"/>
    <property type="project" value="UniProtKB-ARBA"/>
</dbReference>
<organism evidence="11 12">
    <name type="scientific">Heterorhabditis bacteriophora</name>
    <name type="common">Entomopathogenic nematode worm</name>
    <dbReference type="NCBI Taxonomy" id="37862"/>
    <lineage>
        <taxon>Eukaryota</taxon>
        <taxon>Metazoa</taxon>
        <taxon>Ecdysozoa</taxon>
        <taxon>Nematoda</taxon>
        <taxon>Chromadorea</taxon>
        <taxon>Rhabditida</taxon>
        <taxon>Rhabditina</taxon>
        <taxon>Rhabditomorpha</taxon>
        <taxon>Strongyloidea</taxon>
        <taxon>Heterorhabditidae</taxon>
        <taxon>Heterorhabditis</taxon>
    </lineage>
</organism>
<dbReference type="Gene3D" id="3.30.420.10">
    <property type="entry name" value="Ribonuclease H-like superfamily/Ribonuclease H"/>
    <property type="match status" value="1"/>
</dbReference>
<keyword evidence="9" id="KW-1133">Transmembrane helix</keyword>